<accession>A0A1D1UXC9</accession>
<organism evidence="3 4">
    <name type="scientific">Ramazzottius varieornatus</name>
    <name type="common">Water bear</name>
    <name type="synonym">Tardigrade</name>
    <dbReference type="NCBI Taxonomy" id="947166"/>
    <lineage>
        <taxon>Eukaryota</taxon>
        <taxon>Metazoa</taxon>
        <taxon>Ecdysozoa</taxon>
        <taxon>Tardigrada</taxon>
        <taxon>Eutardigrada</taxon>
        <taxon>Parachela</taxon>
        <taxon>Hypsibioidea</taxon>
        <taxon>Ramazzottiidae</taxon>
        <taxon>Ramazzottius</taxon>
    </lineage>
</organism>
<evidence type="ECO:0000313" key="3">
    <source>
        <dbReference type="EMBL" id="GAU94294.1"/>
    </source>
</evidence>
<gene>
    <name evidence="3" type="primary">RvY_06094-1</name>
    <name evidence="3" type="synonym">RvY_06094.1</name>
    <name evidence="3" type="ORF">RvY_06094</name>
</gene>
<dbReference type="AlphaFoldDB" id="A0A1D1UXC9"/>
<comment type="caution">
    <text evidence="3">The sequence shown here is derived from an EMBL/GenBank/DDBJ whole genome shotgun (WGS) entry which is preliminary data.</text>
</comment>
<feature type="transmembrane region" description="Helical" evidence="2">
    <location>
        <begin position="44"/>
        <end position="66"/>
    </location>
</feature>
<keyword evidence="4" id="KW-1185">Reference proteome</keyword>
<sequence>MTINPRICTVVNTAVVAGILYKAIPLGPRSQVAQVQLTAVDKQIAVSLGSAAAAFLLVGFVSRMVLWLQNPNRIRPSSKLDQKNMDNVKSSHASGVNFPVKNLQHESKTVM</sequence>
<reference evidence="3 4" key="1">
    <citation type="journal article" date="2016" name="Nat. Commun.">
        <title>Extremotolerant tardigrade genome and improved radiotolerance of human cultured cells by tardigrade-unique protein.</title>
        <authorList>
            <person name="Hashimoto T."/>
            <person name="Horikawa D.D."/>
            <person name="Saito Y."/>
            <person name="Kuwahara H."/>
            <person name="Kozuka-Hata H."/>
            <person name="Shin-I T."/>
            <person name="Minakuchi Y."/>
            <person name="Ohishi K."/>
            <person name="Motoyama A."/>
            <person name="Aizu T."/>
            <person name="Enomoto A."/>
            <person name="Kondo K."/>
            <person name="Tanaka S."/>
            <person name="Hara Y."/>
            <person name="Koshikawa S."/>
            <person name="Sagara H."/>
            <person name="Miura T."/>
            <person name="Yokobori S."/>
            <person name="Miyagawa K."/>
            <person name="Suzuki Y."/>
            <person name="Kubo T."/>
            <person name="Oyama M."/>
            <person name="Kohara Y."/>
            <person name="Fujiyama A."/>
            <person name="Arakawa K."/>
            <person name="Katayama T."/>
            <person name="Toyoda A."/>
            <person name="Kunieda T."/>
        </authorList>
    </citation>
    <scope>NUCLEOTIDE SEQUENCE [LARGE SCALE GENOMIC DNA]</scope>
    <source>
        <strain evidence="3 4">YOKOZUNA-1</strain>
    </source>
</reference>
<keyword evidence="2" id="KW-1133">Transmembrane helix</keyword>
<keyword evidence="2" id="KW-0472">Membrane</keyword>
<dbReference type="EMBL" id="BDGG01000002">
    <property type="protein sequence ID" value="GAU94294.1"/>
    <property type="molecule type" value="Genomic_DNA"/>
</dbReference>
<protein>
    <submittedName>
        <fullName evidence="3">Uncharacterized protein</fullName>
    </submittedName>
</protein>
<evidence type="ECO:0000313" key="4">
    <source>
        <dbReference type="Proteomes" id="UP000186922"/>
    </source>
</evidence>
<feature type="region of interest" description="Disordered" evidence="1">
    <location>
        <begin position="75"/>
        <end position="111"/>
    </location>
</feature>
<feature type="transmembrane region" description="Helical" evidence="2">
    <location>
        <begin position="7"/>
        <end position="24"/>
    </location>
</feature>
<name>A0A1D1UXC9_RAMVA</name>
<dbReference type="Proteomes" id="UP000186922">
    <property type="component" value="Unassembled WGS sequence"/>
</dbReference>
<evidence type="ECO:0000256" key="2">
    <source>
        <dbReference type="SAM" id="Phobius"/>
    </source>
</evidence>
<evidence type="ECO:0000256" key="1">
    <source>
        <dbReference type="SAM" id="MobiDB-lite"/>
    </source>
</evidence>
<keyword evidence="2" id="KW-0812">Transmembrane</keyword>
<proteinExistence type="predicted"/>